<feature type="compositionally biased region" description="Basic and acidic residues" evidence="1">
    <location>
        <begin position="54"/>
        <end position="64"/>
    </location>
</feature>
<dbReference type="EMBL" id="CP002994">
    <property type="protein sequence ID" value="AEM82244.1"/>
    <property type="molecule type" value="Genomic_DNA"/>
</dbReference>
<dbReference type="RefSeq" id="WP_014055749.1">
    <property type="nucleotide sequence ID" value="NC_015957.1"/>
</dbReference>
<feature type="region of interest" description="Disordered" evidence="1">
    <location>
        <begin position="136"/>
        <end position="156"/>
    </location>
</feature>
<gene>
    <name evidence="2" type="ORF">Strvi_2524</name>
</gene>
<proteinExistence type="predicted"/>
<dbReference type="KEGG" id="svl:Strvi_2524"/>
<dbReference type="Pfam" id="PF18844">
    <property type="entry name" value="baeRF_family2"/>
    <property type="match status" value="1"/>
</dbReference>
<dbReference type="Proteomes" id="UP000008703">
    <property type="component" value="Chromosome"/>
</dbReference>
<dbReference type="InterPro" id="IPR040701">
    <property type="entry name" value="Bact_RF_family2"/>
</dbReference>
<dbReference type="AlphaFoldDB" id="G2PCR6"/>
<feature type="compositionally biased region" description="Basic and acidic residues" evidence="1">
    <location>
        <begin position="1"/>
        <end position="26"/>
    </location>
</feature>
<reference evidence="2" key="1">
    <citation type="submission" date="2011-08" db="EMBL/GenBank/DDBJ databases">
        <title>Complete sequence of chromosome of Streptomyces violaceusniger Tu 4113.</title>
        <authorList>
            <consortium name="US DOE Joint Genome Institute"/>
            <person name="Lucas S."/>
            <person name="Han J."/>
            <person name="Lapidus A."/>
            <person name="Cheng J.-F."/>
            <person name="Goodwin L."/>
            <person name="Pitluck S."/>
            <person name="Peters L."/>
            <person name="Ivanova N."/>
            <person name="Daligault H."/>
            <person name="Detter J.C."/>
            <person name="Han C."/>
            <person name="Tapia R."/>
            <person name="Land M."/>
            <person name="Hauser L."/>
            <person name="Kyrpides N."/>
            <person name="Ivanova N."/>
            <person name="Pagani I."/>
            <person name="Hagen A."/>
            <person name="Katz L."/>
            <person name="Fiedler H.-P."/>
            <person name="Keasling J."/>
            <person name="Fortman J."/>
            <person name="Woyke T."/>
        </authorList>
    </citation>
    <scope>NUCLEOTIDE SEQUENCE [LARGE SCALE GENOMIC DNA]</scope>
    <source>
        <strain evidence="2">Tu 4113</strain>
    </source>
</reference>
<sequence>MRLEHPDPVVRAGDPRERRGVLDRLPKALRSAAVETARGGRAPGSASPGTHAARPLDQEVDGARARHARERGAAAMERFPAGRIPSDGHLEAAEGVPALVDAAREHRIGSLLIRPKEPDLYREVWVGTNRTSRPRIAPMSSIWATPGRPRPAPTTR</sequence>
<protein>
    <submittedName>
        <fullName evidence="2">Uncharacterized protein</fullName>
    </submittedName>
</protein>
<feature type="region of interest" description="Disordered" evidence="1">
    <location>
        <begin position="1"/>
        <end position="88"/>
    </location>
</feature>
<keyword evidence="3" id="KW-1185">Reference proteome</keyword>
<accession>G2PCR6</accession>
<evidence type="ECO:0000313" key="3">
    <source>
        <dbReference type="Proteomes" id="UP000008703"/>
    </source>
</evidence>
<evidence type="ECO:0000256" key="1">
    <source>
        <dbReference type="SAM" id="MobiDB-lite"/>
    </source>
</evidence>
<name>G2PCR6_STRV4</name>
<organism evidence="2 3">
    <name type="scientific">Streptomyces violaceusniger (strain Tu 4113)</name>
    <dbReference type="NCBI Taxonomy" id="653045"/>
    <lineage>
        <taxon>Bacteria</taxon>
        <taxon>Bacillati</taxon>
        <taxon>Actinomycetota</taxon>
        <taxon>Actinomycetes</taxon>
        <taxon>Kitasatosporales</taxon>
        <taxon>Streptomycetaceae</taxon>
        <taxon>Streptomyces</taxon>
        <taxon>Streptomyces violaceusniger group</taxon>
    </lineage>
</organism>
<dbReference type="HOGENOM" id="CLU_1685644_0_0_11"/>
<evidence type="ECO:0000313" key="2">
    <source>
        <dbReference type="EMBL" id="AEM82244.1"/>
    </source>
</evidence>